<dbReference type="HOGENOM" id="CLU_1103156_0_0_1"/>
<reference evidence="2" key="2">
    <citation type="submission" date="2015-01" db="EMBL/GenBank/DDBJ databases">
        <title>Evolutionary Origins and Diversification of the Mycorrhizal Mutualists.</title>
        <authorList>
            <consortium name="DOE Joint Genome Institute"/>
            <consortium name="Mycorrhizal Genomics Consortium"/>
            <person name="Kohler A."/>
            <person name="Kuo A."/>
            <person name="Nagy L.G."/>
            <person name="Floudas D."/>
            <person name="Copeland A."/>
            <person name="Barry K.W."/>
            <person name="Cichocki N."/>
            <person name="Veneault-Fourrey C."/>
            <person name="LaButti K."/>
            <person name="Lindquist E.A."/>
            <person name="Lipzen A."/>
            <person name="Lundell T."/>
            <person name="Morin E."/>
            <person name="Murat C."/>
            <person name="Riley R."/>
            <person name="Ohm R."/>
            <person name="Sun H."/>
            <person name="Tunlid A."/>
            <person name="Henrissat B."/>
            <person name="Grigoriev I.V."/>
            <person name="Hibbett D.S."/>
            <person name="Martin F."/>
        </authorList>
    </citation>
    <scope>NUCLEOTIDE SEQUENCE [LARGE SCALE GENOMIC DNA]</scope>
    <source>
        <strain evidence="2">441</strain>
    </source>
</reference>
<gene>
    <name evidence="1" type="ORF">PISMIDRAFT_531792</name>
</gene>
<name>A0A0C9Z7B6_9AGAM</name>
<accession>A0A0C9Z7B6</accession>
<dbReference type="OrthoDB" id="10613819at2759"/>
<organism evidence="1 2">
    <name type="scientific">Pisolithus microcarpus 441</name>
    <dbReference type="NCBI Taxonomy" id="765257"/>
    <lineage>
        <taxon>Eukaryota</taxon>
        <taxon>Fungi</taxon>
        <taxon>Dikarya</taxon>
        <taxon>Basidiomycota</taxon>
        <taxon>Agaricomycotina</taxon>
        <taxon>Agaricomycetes</taxon>
        <taxon>Agaricomycetidae</taxon>
        <taxon>Boletales</taxon>
        <taxon>Sclerodermatineae</taxon>
        <taxon>Pisolithaceae</taxon>
        <taxon>Pisolithus</taxon>
    </lineage>
</organism>
<sequence>MGGQGDVDDHMVNSGRPHRDIWPHDTLEVTSLDDLEAVKDTCTVPAIVFRISGREVVGKKTTKLRCSLETRSGDRIADGSGDGYQSFWKDGKSHLIFVSFNKVNRRNCSTSCIPLLLIGHGHCSSRQTVAGVTRWSFYPFWQLSRFGRDNLTLNIDSQGGRSQPRPTSLGPGRPMTHLVIVFCITYDTDARSGPTICKMDELQHPLPTAFEFIECSASTNAFQMTVKRQNDCPFRRLAFVYDVVQGDSAGNQ</sequence>
<evidence type="ECO:0000313" key="2">
    <source>
        <dbReference type="Proteomes" id="UP000054018"/>
    </source>
</evidence>
<dbReference type="Proteomes" id="UP000054018">
    <property type="component" value="Unassembled WGS sequence"/>
</dbReference>
<reference evidence="1 2" key="1">
    <citation type="submission" date="2014-04" db="EMBL/GenBank/DDBJ databases">
        <authorList>
            <consortium name="DOE Joint Genome Institute"/>
            <person name="Kuo A."/>
            <person name="Kohler A."/>
            <person name="Costa M.D."/>
            <person name="Nagy L.G."/>
            <person name="Floudas D."/>
            <person name="Copeland A."/>
            <person name="Barry K.W."/>
            <person name="Cichocki N."/>
            <person name="Veneault-Fourrey C."/>
            <person name="LaButti K."/>
            <person name="Lindquist E.A."/>
            <person name="Lipzen A."/>
            <person name="Lundell T."/>
            <person name="Morin E."/>
            <person name="Murat C."/>
            <person name="Sun H."/>
            <person name="Tunlid A."/>
            <person name="Henrissat B."/>
            <person name="Grigoriev I.V."/>
            <person name="Hibbett D.S."/>
            <person name="Martin F."/>
            <person name="Nordberg H.P."/>
            <person name="Cantor M.N."/>
            <person name="Hua S.X."/>
        </authorList>
    </citation>
    <scope>NUCLEOTIDE SEQUENCE [LARGE SCALE GENOMIC DNA]</scope>
    <source>
        <strain evidence="1 2">441</strain>
    </source>
</reference>
<dbReference type="AlphaFoldDB" id="A0A0C9Z7B6"/>
<protein>
    <submittedName>
        <fullName evidence="1">Uncharacterized protein</fullName>
    </submittedName>
</protein>
<dbReference type="EMBL" id="KN833745">
    <property type="protein sequence ID" value="KIK21904.1"/>
    <property type="molecule type" value="Genomic_DNA"/>
</dbReference>
<keyword evidence="2" id="KW-1185">Reference proteome</keyword>
<proteinExistence type="predicted"/>
<evidence type="ECO:0000313" key="1">
    <source>
        <dbReference type="EMBL" id="KIK21904.1"/>
    </source>
</evidence>